<evidence type="ECO:0000313" key="2">
    <source>
        <dbReference type="EMBL" id="KAF4664451.1"/>
    </source>
</evidence>
<name>A0A7J6M065_PERCH</name>
<gene>
    <name evidence="2" type="ORF">FOL47_005112</name>
</gene>
<feature type="region of interest" description="Disordered" evidence="1">
    <location>
        <begin position="1"/>
        <end position="37"/>
    </location>
</feature>
<evidence type="ECO:0000256" key="1">
    <source>
        <dbReference type="SAM" id="MobiDB-lite"/>
    </source>
</evidence>
<dbReference type="Proteomes" id="UP000591131">
    <property type="component" value="Unassembled WGS sequence"/>
</dbReference>
<accession>A0A7J6M065</accession>
<comment type="caution">
    <text evidence="2">The sequence shown here is derived from an EMBL/GenBank/DDBJ whole genome shotgun (WGS) entry which is preliminary data.</text>
</comment>
<evidence type="ECO:0000313" key="3">
    <source>
        <dbReference type="Proteomes" id="UP000591131"/>
    </source>
</evidence>
<dbReference type="AlphaFoldDB" id="A0A7J6M065"/>
<dbReference type="OrthoDB" id="10653767at2759"/>
<dbReference type="EMBL" id="JAAPAO010000287">
    <property type="protein sequence ID" value="KAF4664451.1"/>
    <property type="molecule type" value="Genomic_DNA"/>
</dbReference>
<organism evidence="2 3">
    <name type="scientific">Perkinsus chesapeaki</name>
    <name type="common">Clam parasite</name>
    <name type="synonym">Perkinsus andrewsi</name>
    <dbReference type="NCBI Taxonomy" id="330153"/>
    <lineage>
        <taxon>Eukaryota</taxon>
        <taxon>Sar</taxon>
        <taxon>Alveolata</taxon>
        <taxon>Perkinsozoa</taxon>
        <taxon>Perkinsea</taxon>
        <taxon>Perkinsida</taxon>
        <taxon>Perkinsidae</taxon>
        <taxon>Perkinsus</taxon>
    </lineage>
</organism>
<sequence>MDIKPTTYRYDSEQGLEDTSEHPAECPKVWSAPLEPKGDDREIRKLKSKMAKIRQKAERANEVDISVGRMDALSRMSMCLMRGTEDRTGKLDCSDDEATTVTSHTCTPDYVLVTGRKGLNQRVNGVYGRLNIDHDGKPVYLKVQEKCDGTINWTAAAWNVLCKMAHDVPITRELSPRFVNRVFKDMKRVEFDIPFPRLSQDTCGAEGMNPSSSAEVGIMTGRSIAGSEASSAAEPLPEEFRTVTDAQMWFYFCENTGYWYISPRIDHALAFARCAGRLTPAQADPSLLGGHSGPWEVYDKITREFVFDPCVVVVPCGNNEEILQSHS</sequence>
<keyword evidence="3" id="KW-1185">Reference proteome</keyword>
<protein>
    <submittedName>
        <fullName evidence="2">Uncharacterized protein</fullName>
    </submittedName>
</protein>
<proteinExistence type="predicted"/>
<reference evidence="2 3" key="1">
    <citation type="submission" date="2020-04" db="EMBL/GenBank/DDBJ databases">
        <title>Perkinsus chesapeaki whole genome sequence.</title>
        <authorList>
            <person name="Bogema D.R."/>
        </authorList>
    </citation>
    <scope>NUCLEOTIDE SEQUENCE [LARGE SCALE GENOMIC DNA]</scope>
    <source>
        <strain evidence="2">ATCC PRA-425</strain>
    </source>
</reference>